<comment type="caution">
    <text evidence="2">The sequence shown here is derived from an EMBL/GenBank/DDBJ whole genome shotgun (WGS) entry which is preliminary data.</text>
</comment>
<keyword evidence="1" id="KW-0812">Transmembrane</keyword>
<gene>
    <name evidence="2" type="ORF">C4B60_21075</name>
</gene>
<evidence type="ECO:0000256" key="1">
    <source>
        <dbReference type="SAM" id="Phobius"/>
    </source>
</evidence>
<protein>
    <submittedName>
        <fullName evidence="2">Pro-sigmaK processing inhibitor BofA</fullName>
    </submittedName>
</protein>
<dbReference type="Proteomes" id="UP000239047">
    <property type="component" value="Unassembled WGS sequence"/>
</dbReference>
<keyword evidence="3" id="KW-1185">Reference proteome</keyword>
<feature type="transmembrane region" description="Helical" evidence="1">
    <location>
        <begin position="6"/>
        <end position="25"/>
    </location>
</feature>
<feature type="transmembrane region" description="Helical" evidence="1">
    <location>
        <begin position="61"/>
        <end position="81"/>
    </location>
</feature>
<reference evidence="2 3" key="1">
    <citation type="submission" date="2018-02" db="EMBL/GenBank/DDBJ databases">
        <title>Jeotgalibacillus proteolyticum sp. nov. a protease producing bacterium isolated from ocean sediments of Laizhou Bay.</title>
        <authorList>
            <person name="Li Y."/>
        </authorList>
    </citation>
    <scope>NUCLEOTIDE SEQUENCE [LARGE SCALE GENOMIC DNA]</scope>
    <source>
        <strain evidence="2 3">22-7</strain>
    </source>
</reference>
<dbReference type="AlphaFoldDB" id="A0A2S5G5Z9"/>
<organism evidence="2 3">
    <name type="scientific">Jeotgalibacillus proteolyticus</name>
    <dbReference type="NCBI Taxonomy" id="2082395"/>
    <lineage>
        <taxon>Bacteria</taxon>
        <taxon>Bacillati</taxon>
        <taxon>Bacillota</taxon>
        <taxon>Bacilli</taxon>
        <taxon>Bacillales</taxon>
        <taxon>Caryophanaceae</taxon>
        <taxon>Jeotgalibacillus</taxon>
    </lineage>
</organism>
<name>A0A2S5G5Z9_9BACL</name>
<accession>A0A2S5G5Z9</accession>
<evidence type="ECO:0000313" key="2">
    <source>
        <dbReference type="EMBL" id="PPA68408.1"/>
    </source>
</evidence>
<keyword evidence="1" id="KW-0472">Membrane</keyword>
<dbReference type="NCBIfam" id="TIGR02862">
    <property type="entry name" value="spore_BofA"/>
    <property type="match status" value="1"/>
</dbReference>
<keyword evidence="1" id="KW-1133">Transmembrane helix</keyword>
<sequence>MIWLWAAGTLLVATLLVVFGIKAFFQWVWRFCMKWVIGLALLFILNRYGQAYGWYVPMNPVTTGVAGILGIPGTIALVYLYKGSSF</sequence>
<feature type="transmembrane region" description="Helical" evidence="1">
    <location>
        <begin position="32"/>
        <end position="49"/>
    </location>
</feature>
<proteinExistence type="predicted"/>
<dbReference type="EMBL" id="PREZ01000014">
    <property type="protein sequence ID" value="PPA68408.1"/>
    <property type="molecule type" value="Genomic_DNA"/>
</dbReference>
<dbReference type="InterPro" id="IPR010001">
    <property type="entry name" value="BofA"/>
</dbReference>
<dbReference type="RefSeq" id="WP_104059934.1">
    <property type="nucleotide sequence ID" value="NZ_PREZ01000014.1"/>
</dbReference>
<evidence type="ECO:0000313" key="3">
    <source>
        <dbReference type="Proteomes" id="UP000239047"/>
    </source>
</evidence>
<dbReference type="OrthoDB" id="2692225at2"/>
<dbReference type="Pfam" id="PF07441">
    <property type="entry name" value="BofA"/>
    <property type="match status" value="1"/>
</dbReference>